<dbReference type="InterPro" id="IPR008965">
    <property type="entry name" value="CBM2/CBM3_carb-bd_dom_sf"/>
</dbReference>
<feature type="domain" description="CBM2" evidence="5">
    <location>
        <begin position="290"/>
        <end position="394"/>
    </location>
</feature>
<evidence type="ECO:0000313" key="7">
    <source>
        <dbReference type="Proteomes" id="UP000677913"/>
    </source>
</evidence>
<dbReference type="PANTHER" id="PTHR34002:SF9">
    <property type="entry name" value="XYLOGLUCAN-SPECIFIC ENDO-BETA-1,4-GLUCANASE A"/>
    <property type="match status" value="1"/>
</dbReference>
<protein>
    <submittedName>
        <fullName evidence="6">Cellulose binding domain-containing protein</fullName>
    </submittedName>
</protein>
<evidence type="ECO:0000256" key="4">
    <source>
        <dbReference type="SAM" id="SignalP"/>
    </source>
</evidence>
<sequence length="394" mass="40292">MFSGRRARLLAPALAVSTALAAAASLTLLSTDAAQAATTTLCGATQTASVAGGQYMVQNNEWGSSASECITTDGNADFTVANSAISTGTSGAPGGYPSIYKGCHWGLCTSGSGLPIQVSTMSPGKVTTSWSTTQPGNGIYDVAYDIWYNQSSSTSGQPNAEEMMIWLNHTGSVQPSGSVVASNVSIGGHTYNVWLGRESTWNDVSYVMTSPTTSVSNLDIDLLAADSVSRGYMTNSDYLIDLEAGFELWQGGAGLATNSYSVNIGGGGYTPAPTTAPPTTQPPTTQPPSTPAGGRGCRAAYSVTGTWPGGFQGQVVVTNTGGSTSGWTLNWTYPGDQKISSLWNGTYSQSGEQITVRNAAYNGTLAPGGTTSVGFTGTYSSSDAAPSSVTCTAS</sequence>
<evidence type="ECO:0000313" key="6">
    <source>
        <dbReference type="EMBL" id="MBS2962900.1"/>
    </source>
</evidence>
<dbReference type="InterPro" id="IPR012291">
    <property type="entry name" value="CBM2_carb-bd_dom_sf"/>
</dbReference>
<dbReference type="EMBL" id="JAGSXH010000017">
    <property type="protein sequence ID" value="MBS2962900.1"/>
    <property type="molecule type" value="Genomic_DNA"/>
</dbReference>
<keyword evidence="7" id="KW-1185">Reference proteome</keyword>
<dbReference type="InterPro" id="IPR001919">
    <property type="entry name" value="CBD2"/>
</dbReference>
<dbReference type="InterPro" id="IPR013319">
    <property type="entry name" value="GH11/12"/>
</dbReference>
<reference evidence="6" key="1">
    <citation type="submission" date="2021-04" db="EMBL/GenBank/DDBJ databases">
        <title>Genome based classification of Actinospica acidithermotolerans sp. nov., an actinobacterium isolated from an Indonesian hot spring.</title>
        <authorList>
            <person name="Kusuma A.B."/>
            <person name="Putra K.E."/>
            <person name="Nafisah S."/>
            <person name="Loh J."/>
            <person name="Nouioui I."/>
            <person name="Goodfellow M."/>
        </authorList>
    </citation>
    <scope>NUCLEOTIDE SEQUENCE</scope>
    <source>
        <strain evidence="6">DSM 45618</strain>
    </source>
</reference>
<dbReference type="InterPro" id="IPR002594">
    <property type="entry name" value="GH12"/>
</dbReference>
<proteinExistence type="inferred from homology"/>
<dbReference type="Proteomes" id="UP000677913">
    <property type="component" value="Unassembled WGS sequence"/>
</dbReference>
<feature type="signal peptide" evidence="4">
    <location>
        <begin position="1"/>
        <end position="36"/>
    </location>
</feature>
<keyword evidence="2" id="KW-0378">Hydrolase</keyword>
<evidence type="ECO:0000256" key="3">
    <source>
        <dbReference type="SAM" id="MobiDB-lite"/>
    </source>
</evidence>
<evidence type="ECO:0000259" key="5">
    <source>
        <dbReference type="PROSITE" id="PS51173"/>
    </source>
</evidence>
<dbReference type="SUPFAM" id="SSF49384">
    <property type="entry name" value="Carbohydrate-binding domain"/>
    <property type="match status" value="1"/>
</dbReference>
<dbReference type="AlphaFoldDB" id="A0A8J7WL83"/>
<comment type="similarity">
    <text evidence="1 2">Belongs to the glycosyl hydrolase 12 (cellulase H) family.</text>
</comment>
<dbReference type="GO" id="GO:0008810">
    <property type="term" value="F:cellulase activity"/>
    <property type="evidence" value="ECO:0007669"/>
    <property type="project" value="InterPro"/>
</dbReference>
<accession>A0A8J7WL83</accession>
<evidence type="ECO:0000256" key="1">
    <source>
        <dbReference type="ARBA" id="ARBA00005519"/>
    </source>
</evidence>
<dbReference type="PROSITE" id="PS51173">
    <property type="entry name" value="CBM2"/>
    <property type="match status" value="1"/>
</dbReference>
<name>A0A8J7WL83_9ACTN</name>
<dbReference type="PANTHER" id="PTHR34002">
    <property type="entry name" value="BLR1656 PROTEIN"/>
    <property type="match status" value="1"/>
</dbReference>
<keyword evidence="4" id="KW-0732">Signal</keyword>
<dbReference type="GO" id="GO:0000272">
    <property type="term" value="P:polysaccharide catabolic process"/>
    <property type="evidence" value="ECO:0007669"/>
    <property type="project" value="UniProtKB-KW"/>
</dbReference>
<evidence type="ECO:0000256" key="2">
    <source>
        <dbReference type="RuleBase" id="RU361163"/>
    </source>
</evidence>
<dbReference type="Pfam" id="PF00553">
    <property type="entry name" value="CBM_2"/>
    <property type="match status" value="1"/>
</dbReference>
<gene>
    <name evidence="6" type="ORF">KGA66_07590</name>
</gene>
<keyword evidence="2" id="KW-0119">Carbohydrate metabolism</keyword>
<dbReference type="Gene3D" id="2.60.40.290">
    <property type="match status" value="1"/>
</dbReference>
<dbReference type="RefSeq" id="WP_211466071.1">
    <property type="nucleotide sequence ID" value="NZ_JAGSXH010000017.1"/>
</dbReference>
<organism evidence="6 7">
    <name type="scientific">Actinocrinis puniceicyclus</name>
    <dbReference type="NCBI Taxonomy" id="977794"/>
    <lineage>
        <taxon>Bacteria</taxon>
        <taxon>Bacillati</taxon>
        <taxon>Actinomycetota</taxon>
        <taxon>Actinomycetes</taxon>
        <taxon>Catenulisporales</taxon>
        <taxon>Actinospicaceae</taxon>
        <taxon>Actinocrinis</taxon>
    </lineage>
</organism>
<feature type="region of interest" description="Disordered" evidence="3">
    <location>
        <begin position="269"/>
        <end position="296"/>
    </location>
</feature>
<feature type="compositionally biased region" description="Pro residues" evidence="3">
    <location>
        <begin position="274"/>
        <end position="290"/>
    </location>
</feature>
<dbReference type="SUPFAM" id="SSF49899">
    <property type="entry name" value="Concanavalin A-like lectins/glucanases"/>
    <property type="match status" value="1"/>
</dbReference>
<dbReference type="InterPro" id="IPR013320">
    <property type="entry name" value="ConA-like_dom_sf"/>
</dbReference>
<dbReference type="GO" id="GO:0030247">
    <property type="term" value="F:polysaccharide binding"/>
    <property type="evidence" value="ECO:0007669"/>
    <property type="project" value="UniProtKB-UniRule"/>
</dbReference>
<keyword evidence="2" id="KW-0624">Polysaccharide degradation</keyword>
<dbReference type="Pfam" id="PF01670">
    <property type="entry name" value="Glyco_hydro_12"/>
    <property type="match status" value="1"/>
</dbReference>
<comment type="caution">
    <text evidence="6">The sequence shown here is derived from an EMBL/GenBank/DDBJ whole genome shotgun (WGS) entry which is preliminary data.</text>
</comment>
<dbReference type="Gene3D" id="2.60.120.180">
    <property type="match status" value="1"/>
</dbReference>
<feature type="chain" id="PRO_5035189568" evidence="4">
    <location>
        <begin position="37"/>
        <end position="394"/>
    </location>
</feature>
<keyword evidence="2" id="KW-0326">Glycosidase</keyword>
<dbReference type="SMART" id="SM00637">
    <property type="entry name" value="CBD_II"/>
    <property type="match status" value="1"/>
</dbReference>